<gene>
    <name evidence="1" type="ORF">L2X98_29555</name>
</gene>
<reference evidence="1" key="1">
    <citation type="submission" date="2022-01" db="EMBL/GenBank/DDBJ databases">
        <title>Microbacterium eymi and Microbacterium rhizovicinus sp. nov., isolated from the rhizospheric soil of Elymus tsukushiensis, a plant native to the Dokdo Islands, Republic of Korea.</title>
        <authorList>
            <person name="Hwang Y.J."/>
        </authorList>
    </citation>
    <scope>NUCLEOTIDE SEQUENCE</scope>
    <source>
        <strain evidence="1">KUDC0405</strain>
    </source>
</reference>
<sequence>MYQPGQYKPGLMRGGGGYDVEMTNAGGGYWVTDVPLAGGANQYWFYVNNNTNLWVADPANSPILAPDGLTGTARRAFNKVFVPYDEAKQDFAPLADRQIELPRADSPKGSWSYVPFDVNGTTRTMGVYLPAGYDPDRATPYKTIYMQARQRTGPVRLDEHG</sequence>
<dbReference type="RefSeq" id="WP_259611165.1">
    <property type="nucleotide sequence ID" value="NZ_CP091139.2"/>
</dbReference>
<accession>A0ABY5NHG9</accession>
<dbReference type="InterPro" id="IPR014756">
    <property type="entry name" value="Ig_E-set"/>
</dbReference>
<keyword evidence="2" id="KW-1185">Reference proteome</keyword>
<dbReference type="EMBL" id="CP091139">
    <property type="protein sequence ID" value="UUT34639.1"/>
    <property type="molecule type" value="Genomic_DNA"/>
</dbReference>
<dbReference type="Proteomes" id="UP001054811">
    <property type="component" value="Chromosome"/>
</dbReference>
<dbReference type="InterPro" id="IPR013783">
    <property type="entry name" value="Ig-like_fold"/>
</dbReference>
<dbReference type="Gene3D" id="2.60.40.10">
    <property type="entry name" value="Immunoglobulins"/>
    <property type="match status" value="1"/>
</dbReference>
<proteinExistence type="predicted"/>
<evidence type="ECO:0000313" key="1">
    <source>
        <dbReference type="EMBL" id="UUT34639.1"/>
    </source>
</evidence>
<name>A0ABY5NHG9_9MICO</name>
<organism evidence="1 2">
    <name type="scientific">Microbacterium elymi</name>
    <dbReference type="NCBI Taxonomy" id="2909587"/>
    <lineage>
        <taxon>Bacteria</taxon>
        <taxon>Bacillati</taxon>
        <taxon>Actinomycetota</taxon>
        <taxon>Actinomycetes</taxon>
        <taxon>Micrococcales</taxon>
        <taxon>Microbacteriaceae</taxon>
        <taxon>Microbacterium</taxon>
    </lineage>
</organism>
<dbReference type="SUPFAM" id="SSF81296">
    <property type="entry name" value="E set domains"/>
    <property type="match status" value="1"/>
</dbReference>
<protein>
    <recommendedName>
        <fullName evidence="3">Ricin B lectin domain-containing protein</fullName>
    </recommendedName>
</protein>
<dbReference type="InterPro" id="IPR029058">
    <property type="entry name" value="AB_hydrolase_fold"/>
</dbReference>
<evidence type="ECO:0008006" key="3">
    <source>
        <dbReference type="Google" id="ProtNLM"/>
    </source>
</evidence>
<dbReference type="Gene3D" id="3.40.50.1820">
    <property type="entry name" value="alpha/beta hydrolase"/>
    <property type="match status" value="1"/>
</dbReference>
<evidence type="ECO:0000313" key="2">
    <source>
        <dbReference type="Proteomes" id="UP001054811"/>
    </source>
</evidence>